<keyword evidence="3" id="KW-1185">Reference proteome</keyword>
<sequence length="82" mass="8702">MDGSPVSVAKGNNVRCRSEPRFDPMEGLEPETLNIANAIAHISAPAPSCTLSGEIRAIPISTPLVNSVTSHVHSVRLILFPN</sequence>
<evidence type="ECO:0000313" key="2">
    <source>
        <dbReference type="EMBL" id="GMH13990.1"/>
    </source>
</evidence>
<reference evidence="2" key="1">
    <citation type="submission" date="2023-05" db="EMBL/GenBank/DDBJ databases">
        <title>Nepenthes gracilis genome sequencing.</title>
        <authorList>
            <person name="Fukushima K."/>
        </authorList>
    </citation>
    <scope>NUCLEOTIDE SEQUENCE</scope>
    <source>
        <strain evidence="2">SING2019-196</strain>
    </source>
</reference>
<proteinExistence type="predicted"/>
<protein>
    <submittedName>
        <fullName evidence="2">Uncharacterized protein</fullName>
    </submittedName>
</protein>
<evidence type="ECO:0000313" key="3">
    <source>
        <dbReference type="Proteomes" id="UP001279734"/>
    </source>
</evidence>
<evidence type="ECO:0000256" key="1">
    <source>
        <dbReference type="SAM" id="MobiDB-lite"/>
    </source>
</evidence>
<dbReference type="Proteomes" id="UP001279734">
    <property type="component" value="Unassembled WGS sequence"/>
</dbReference>
<organism evidence="2 3">
    <name type="scientific">Nepenthes gracilis</name>
    <name type="common">Slender pitcher plant</name>
    <dbReference type="NCBI Taxonomy" id="150966"/>
    <lineage>
        <taxon>Eukaryota</taxon>
        <taxon>Viridiplantae</taxon>
        <taxon>Streptophyta</taxon>
        <taxon>Embryophyta</taxon>
        <taxon>Tracheophyta</taxon>
        <taxon>Spermatophyta</taxon>
        <taxon>Magnoliopsida</taxon>
        <taxon>eudicotyledons</taxon>
        <taxon>Gunneridae</taxon>
        <taxon>Pentapetalae</taxon>
        <taxon>Caryophyllales</taxon>
        <taxon>Nepenthaceae</taxon>
        <taxon>Nepenthes</taxon>
    </lineage>
</organism>
<dbReference type="EMBL" id="BSYO01000013">
    <property type="protein sequence ID" value="GMH13990.1"/>
    <property type="molecule type" value="Genomic_DNA"/>
</dbReference>
<feature type="region of interest" description="Disordered" evidence="1">
    <location>
        <begin position="1"/>
        <end position="26"/>
    </location>
</feature>
<accession>A0AAD3SNJ7</accession>
<gene>
    <name evidence="2" type="ORF">Nepgr_015831</name>
</gene>
<name>A0AAD3SNJ7_NEPGR</name>
<dbReference type="AlphaFoldDB" id="A0AAD3SNJ7"/>
<comment type="caution">
    <text evidence="2">The sequence shown here is derived from an EMBL/GenBank/DDBJ whole genome shotgun (WGS) entry which is preliminary data.</text>
</comment>